<feature type="compositionally biased region" description="Polar residues" evidence="11">
    <location>
        <begin position="417"/>
        <end position="445"/>
    </location>
</feature>
<keyword evidence="3" id="KW-0479">Metal-binding</keyword>
<feature type="region of interest" description="Disordered" evidence="11">
    <location>
        <begin position="36"/>
        <end position="289"/>
    </location>
</feature>
<keyword evidence="15" id="KW-1185">Reference proteome</keyword>
<comment type="subcellular location">
    <subcellularLocation>
        <location evidence="1">Nucleus</location>
    </subcellularLocation>
</comment>
<evidence type="ECO:0000313" key="15">
    <source>
        <dbReference type="Proteomes" id="UP000515158"/>
    </source>
</evidence>
<dbReference type="GO" id="GO:0000122">
    <property type="term" value="P:negative regulation of transcription by RNA polymerase II"/>
    <property type="evidence" value="ECO:0007669"/>
    <property type="project" value="TreeGrafter"/>
</dbReference>
<evidence type="ECO:0000313" key="16">
    <source>
        <dbReference type="RefSeq" id="XP_034238547.1"/>
    </source>
</evidence>
<reference evidence="16" key="1">
    <citation type="submission" date="2025-08" db="UniProtKB">
        <authorList>
            <consortium name="RefSeq"/>
        </authorList>
    </citation>
    <scope>IDENTIFICATION</scope>
    <source>
        <tissue evidence="16">Total insect</tissue>
    </source>
</reference>
<evidence type="ECO:0000256" key="6">
    <source>
        <dbReference type="ARBA" id="ARBA00022833"/>
    </source>
</evidence>
<feature type="compositionally biased region" description="Polar residues" evidence="11">
    <location>
        <begin position="8"/>
        <end position="23"/>
    </location>
</feature>
<accession>A0A6P8YWI5</accession>
<dbReference type="PANTHER" id="PTHR12360:SF12">
    <property type="entry name" value="TRANSCRIPTIONAL REPRESSOR NF-X1"/>
    <property type="match status" value="1"/>
</dbReference>
<dbReference type="InterPro" id="IPR036867">
    <property type="entry name" value="R3H_dom_sf"/>
</dbReference>
<evidence type="ECO:0000259" key="13">
    <source>
        <dbReference type="PROSITE" id="PS50089"/>
    </source>
</evidence>
<dbReference type="SMART" id="SM00438">
    <property type="entry name" value="ZnF_NFX"/>
    <property type="match status" value="9"/>
</dbReference>
<sequence>MGRIRMASDSSNGVSHNGSSTAFTDLVNNSTLTATASEFVPNAANRDKSFNKKSRPPKNVTSGFKRETREPLNAGNGSGENVSREANVSRQRFRNRSGKNLSNSDDVSGNAGRSSGRSDSPNGGQGSRASARFSGKYYNGQRGYGRNGKAGPNASSSSYFQGPREEEGAVGGENLNTQHSNDQVPGSSRTGDRNGNKDQNIDQYSDKPFYNDKPKSREERDSSGNKFQRKEQNVDQYSDKSFYNDRSKYREERDSSGNKFQKKEQNVDQYSEKSFYNDRSKYREERDSCGNKFQKKDFSKSFNKEFDEGRGRSKYWDRSSNADRETATYYQDNASSYRYPDRNESYYPEKKQDYYQERYDRSNRRFGDRFPDRQRNDQNHDKYFSNYDQDSRGYDRTYRSRGTRFQYESSKEDQSRQRNNSYYKGRNPTQNYNTQETFGSDNVKFQSGDRYENRDSAGPSARDNNYSSHSRFSSQKGFNMRDGDDVSQRDRLTEQLTRGTLECLVCCDRVRQQDSVWSCSNCFHVLHLKCVMKWAKSSKAETGWRCPACQNVTEAVPSQYRCFCSKAVEPLWNRQDTPHTCGEVCGKSRESQRPLCVHHCTLLCHPGPCPPCLAQVVRNCGCGKTSQMVKCALEKPLLCESICGQPLNCGAHFCELSCHTGSCEPCQLKIEQVCFCKKQKREVDCIKENQNVLEFSCSDVCGHKLSCGNHTCEEICHENECKPCQLTPDIVTHCPCGQTELSSEPDKKRKTCTDPIPTCGKVCARKLTCGQPSSPHVCKSNCHSGPCPPCPRTTMVRCRCGHMDRELPCTQLTTKADDARCEKKCSKKRSCAKHKCNQPCCIEIDHPCPLPCNHFLSCGLHRCEQLCHRGHCQPCWRTSFEELYCECGAEVLYPPVPCGTKPPLCTRPCPRQHECDHPALHSCHNDANCPPCSVLTTKHCYGNHELRKTIPCHQKDFSCGLPCGKELPCGRHKCIQLCHKDDCLRSGGVCTQPCVILRPTCQHPCLAPCHEGNCPDVPCKETVRVTCECGHRSAMRPCAENTKEYQRIATSILASKMADVQLGHSIDIGDIMGNASTKKLYLKSLECTEECKAIERNRRMAIGLQIRNPDLSQKLTPRYSDFMRGWAKKDPAFCQYVHDKLSELVKLAKESKQKSRSYSFEVMNREKRQFVHEYCEHFGCESVAYDQEPKRNVVATAQKIKAWLPSASLLELVQRDAGQRRVPGPMLNSVQKPVSRGMDTLSMKWTTKPPGNGATSSSSHSSVLNSVSSLSDDYYAGGSSSNTFIDHFNS</sequence>
<dbReference type="InterPro" id="IPR034076">
    <property type="entry name" value="R3H_NF-X1"/>
</dbReference>
<dbReference type="Pfam" id="PF01424">
    <property type="entry name" value="R3H"/>
    <property type="match status" value="1"/>
</dbReference>
<dbReference type="InterPro" id="IPR034078">
    <property type="entry name" value="NFX1_fam"/>
</dbReference>
<dbReference type="InParanoid" id="A0A6P8YWI5"/>
<evidence type="ECO:0000256" key="5">
    <source>
        <dbReference type="ARBA" id="ARBA00022771"/>
    </source>
</evidence>
<dbReference type="Proteomes" id="UP000515158">
    <property type="component" value="Unplaced"/>
</dbReference>
<dbReference type="InterPro" id="IPR019787">
    <property type="entry name" value="Znf_PHD-finger"/>
</dbReference>
<feature type="compositionally biased region" description="Polar residues" evidence="11">
    <location>
        <begin position="79"/>
        <end position="90"/>
    </location>
</feature>
<dbReference type="KEGG" id="tpal:117643652"/>
<name>A0A6P8YWI5_THRPL</name>
<evidence type="ECO:0000256" key="9">
    <source>
        <dbReference type="ARBA" id="ARBA00023242"/>
    </source>
</evidence>
<dbReference type="InterPro" id="IPR000967">
    <property type="entry name" value="Znf_NFX1"/>
</dbReference>
<feature type="compositionally biased region" description="Polar residues" evidence="11">
    <location>
        <begin position="98"/>
        <end position="122"/>
    </location>
</feature>
<feature type="region of interest" description="Disordered" evidence="11">
    <location>
        <begin position="1"/>
        <end position="23"/>
    </location>
</feature>
<dbReference type="PANTHER" id="PTHR12360">
    <property type="entry name" value="NUCLEAR TRANSCRIPTION FACTOR, X-BOX BINDING 1 NFX1"/>
    <property type="match status" value="1"/>
</dbReference>
<dbReference type="PROSITE" id="PS51061">
    <property type="entry name" value="R3H"/>
    <property type="match status" value="1"/>
</dbReference>
<dbReference type="GO" id="GO:0008270">
    <property type="term" value="F:zinc ion binding"/>
    <property type="evidence" value="ECO:0007669"/>
    <property type="project" value="UniProtKB-KW"/>
</dbReference>
<evidence type="ECO:0000259" key="12">
    <source>
        <dbReference type="PROSITE" id="PS50016"/>
    </source>
</evidence>
<feature type="compositionally biased region" description="Basic and acidic residues" evidence="11">
    <location>
        <begin position="339"/>
        <end position="398"/>
    </location>
</feature>
<feature type="domain" description="RING-type" evidence="13">
    <location>
        <begin position="503"/>
        <end position="550"/>
    </location>
</feature>
<dbReference type="RefSeq" id="XP_034238547.1">
    <property type="nucleotide sequence ID" value="XM_034382656.1"/>
</dbReference>
<keyword evidence="7" id="KW-0805">Transcription regulation</keyword>
<dbReference type="FunCoup" id="A0A6P8YWI5">
    <property type="interactions" value="2632"/>
</dbReference>
<evidence type="ECO:0000256" key="1">
    <source>
        <dbReference type="ARBA" id="ARBA00004123"/>
    </source>
</evidence>
<dbReference type="Pfam" id="PF01422">
    <property type="entry name" value="zf-NF-X1"/>
    <property type="match status" value="7"/>
</dbReference>
<dbReference type="GO" id="GO:0000981">
    <property type="term" value="F:DNA-binding transcription factor activity, RNA polymerase II-specific"/>
    <property type="evidence" value="ECO:0007669"/>
    <property type="project" value="TreeGrafter"/>
</dbReference>
<feature type="region of interest" description="Disordered" evidence="11">
    <location>
        <begin position="329"/>
        <end position="486"/>
    </location>
</feature>
<comment type="similarity">
    <text evidence="2">Belongs to the NFX1 family.</text>
</comment>
<dbReference type="OrthoDB" id="6512771at2759"/>
<dbReference type="InterPro" id="IPR001374">
    <property type="entry name" value="R3H_dom"/>
</dbReference>
<dbReference type="CDD" id="cd06008">
    <property type="entry name" value="NF-X1-zinc-finger"/>
    <property type="match status" value="6"/>
</dbReference>
<evidence type="ECO:0000256" key="10">
    <source>
        <dbReference type="PROSITE-ProRule" id="PRU00175"/>
    </source>
</evidence>
<organism evidence="16">
    <name type="scientific">Thrips palmi</name>
    <name type="common">Melon thrips</name>
    <dbReference type="NCBI Taxonomy" id="161013"/>
    <lineage>
        <taxon>Eukaryota</taxon>
        <taxon>Metazoa</taxon>
        <taxon>Ecdysozoa</taxon>
        <taxon>Arthropoda</taxon>
        <taxon>Hexapoda</taxon>
        <taxon>Insecta</taxon>
        <taxon>Pterygota</taxon>
        <taxon>Neoptera</taxon>
        <taxon>Paraneoptera</taxon>
        <taxon>Thysanoptera</taxon>
        <taxon>Terebrantia</taxon>
        <taxon>Thripoidea</taxon>
        <taxon>Thripidae</taxon>
        <taxon>Thrips</taxon>
    </lineage>
</organism>
<feature type="compositionally biased region" description="Polar residues" evidence="11">
    <location>
        <begin position="462"/>
        <end position="477"/>
    </location>
</feature>
<feature type="compositionally biased region" description="Basic and acidic residues" evidence="11">
    <location>
        <begin position="209"/>
        <end position="233"/>
    </location>
</feature>
<evidence type="ECO:0000259" key="14">
    <source>
        <dbReference type="PROSITE" id="PS51061"/>
    </source>
</evidence>
<keyword evidence="4" id="KW-0677">Repeat</keyword>
<feature type="compositionally biased region" description="Basic and acidic residues" evidence="11">
    <location>
        <begin position="190"/>
        <end position="200"/>
    </location>
</feature>
<feature type="compositionally biased region" description="Basic and acidic residues" evidence="11">
    <location>
        <begin position="242"/>
        <end position="266"/>
    </location>
</feature>
<feature type="domain" description="R3H" evidence="14">
    <location>
        <begin position="1134"/>
        <end position="1199"/>
    </location>
</feature>
<feature type="region of interest" description="Disordered" evidence="11">
    <location>
        <begin position="1241"/>
        <end position="1262"/>
    </location>
</feature>
<dbReference type="CDD" id="cd02643">
    <property type="entry name" value="R3H_NF-X1"/>
    <property type="match status" value="1"/>
</dbReference>
<evidence type="ECO:0000256" key="3">
    <source>
        <dbReference type="ARBA" id="ARBA00022723"/>
    </source>
</evidence>
<feature type="compositionally biased region" description="Polar residues" evidence="11">
    <location>
        <begin position="174"/>
        <end position="189"/>
    </location>
</feature>
<evidence type="ECO:0000256" key="2">
    <source>
        <dbReference type="ARBA" id="ARBA00007269"/>
    </source>
</evidence>
<feature type="domain" description="PHD-type" evidence="12">
    <location>
        <begin position="500"/>
        <end position="552"/>
    </location>
</feature>
<dbReference type="GeneID" id="117643652"/>
<keyword evidence="5 10" id="KW-0863">Zinc-finger</keyword>
<dbReference type="GO" id="GO:0005634">
    <property type="term" value="C:nucleus"/>
    <property type="evidence" value="ECO:0007669"/>
    <property type="project" value="UniProtKB-SubCell"/>
</dbReference>
<keyword evidence="9" id="KW-0539">Nucleus</keyword>
<dbReference type="PROSITE" id="PS50089">
    <property type="entry name" value="ZF_RING_2"/>
    <property type="match status" value="1"/>
</dbReference>
<dbReference type="CDD" id="cd16696">
    <property type="entry name" value="RING-CH-C4HC3_NFX1"/>
    <property type="match status" value="1"/>
</dbReference>
<dbReference type="Gene3D" id="3.30.1370.50">
    <property type="entry name" value="R3H-like domain"/>
    <property type="match status" value="1"/>
</dbReference>
<feature type="compositionally biased region" description="Basic and acidic residues" evidence="11">
    <location>
        <begin position="275"/>
        <end position="289"/>
    </location>
</feature>
<dbReference type="InterPro" id="IPR001841">
    <property type="entry name" value="Znf_RING"/>
</dbReference>
<feature type="region of interest" description="Disordered" evidence="11">
    <location>
        <begin position="304"/>
        <end position="323"/>
    </location>
</feature>
<dbReference type="GO" id="GO:0000977">
    <property type="term" value="F:RNA polymerase II transcription regulatory region sequence-specific DNA binding"/>
    <property type="evidence" value="ECO:0007669"/>
    <property type="project" value="TreeGrafter"/>
</dbReference>
<dbReference type="SUPFAM" id="SSF82708">
    <property type="entry name" value="R3H domain"/>
    <property type="match status" value="1"/>
</dbReference>
<evidence type="ECO:0000256" key="8">
    <source>
        <dbReference type="ARBA" id="ARBA00023163"/>
    </source>
</evidence>
<protein>
    <submittedName>
        <fullName evidence="16">Protein shuttle craft-like</fullName>
    </submittedName>
</protein>
<gene>
    <name evidence="16" type="primary">LOC117643652</name>
</gene>
<dbReference type="SMART" id="SM00393">
    <property type="entry name" value="R3H"/>
    <property type="match status" value="1"/>
</dbReference>
<dbReference type="SUPFAM" id="SSF57850">
    <property type="entry name" value="RING/U-box"/>
    <property type="match status" value="1"/>
</dbReference>
<dbReference type="PROSITE" id="PS50016">
    <property type="entry name" value="ZF_PHD_2"/>
    <property type="match status" value="1"/>
</dbReference>
<keyword evidence="6" id="KW-0862">Zinc</keyword>
<evidence type="ECO:0000256" key="7">
    <source>
        <dbReference type="ARBA" id="ARBA00023015"/>
    </source>
</evidence>
<evidence type="ECO:0000256" key="4">
    <source>
        <dbReference type="ARBA" id="ARBA00022737"/>
    </source>
</evidence>
<proteinExistence type="inferred from homology"/>
<evidence type="ECO:0000256" key="11">
    <source>
        <dbReference type="SAM" id="MobiDB-lite"/>
    </source>
</evidence>
<keyword evidence="8" id="KW-0804">Transcription</keyword>